<feature type="transmembrane region" description="Helical" evidence="8">
    <location>
        <begin position="352"/>
        <end position="377"/>
    </location>
</feature>
<evidence type="ECO:0000256" key="1">
    <source>
        <dbReference type="ARBA" id="ARBA00004651"/>
    </source>
</evidence>
<dbReference type="GO" id="GO:0022857">
    <property type="term" value="F:transmembrane transporter activity"/>
    <property type="evidence" value="ECO:0007669"/>
    <property type="project" value="InterPro"/>
</dbReference>
<evidence type="ECO:0000256" key="7">
    <source>
        <dbReference type="ARBA" id="ARBA00023136"/>
    </source>
</evidence>
<keyword evidence="7 8" id="KW-0472">Membrane</keyword>
<organism evidence="10 11">
    <name type="scientific">Planosporangium flavigriseum</name>
    <dbReference type="NCBI Taxonomy" id="373681"/>
    <lineage>
        <taxon>Bacteria</taxon>
        <taxon>Bacillati</taxon>
        <taxon>Actinomycetota</taxon>
        <taxon>Actinomycetes</taxon>
        <taxon>Micromonosporales</taxon>
        <taxon>Micromonosporaceae</taxon>
        <taxon>Planosporangium</taxon>
    </lineage>
</organism>
<feature type="transmembrane region" description="Helical" evidence="8">
    <location>
        <begin position="316"/>
        <end position="340"/>
    </location>
</feature>
<dbReference type="PANTHER" id="PTHR43271:SF1">
    <property type="entry name" value="INNER MEMBRANE TRANSPORT PROTEIN YNFM"/>
    <property type="match status" value="1"/>
</dbReference>
<keyword evidence="11" id="KW-1185">Reference proteome</keyword>
<dbReference type="AlphaFoldDB" id="A0A8J3LN35"/>
<reference evidence="10" key="1">
    <citation type="submission" date="2021-01" db="EMBL/GenBank/DDBJ databases">
        <title>Whole genome shotgun sequence of Planosporangium flavigriseum NBRC 105377.</title>
        <authorList>
            <person name="Komaki H."/>
            <person name="Tamura T."/>
        </authorList>
    </citation>
    <scope>NUCLEOTIDE SEQUENCE</scope>
    <source>
        <strain evidence="10">NBRC 105377</strain>
    </source>
</reference>
<evidence type="ECO:0000256" key="6">
    <source>
        <dbReference type="ARBA" id="ARBA00022989"/>
    </source>
</evidence>
<sequence>MSATVTTTTRHEGYRIGDPGYRRLSIGLFAAGIATFSSLYCAQPLLPMFASAFRIAPDQAALSMSVTTIALGIGMLVVSPLSDGYGRVGFIRISLAVTALVGLGCALSPTWPVLLTLRVAQGIALAGLPAVVMAYLREEVQAQMHARATGLYVSGCAIGGMLGRLFAGGLADLLGWRAAIGGVGILTLACAAVVFALLPPSYGFVPSPPRPARLARLTGRLLTDPVLLALYAMGAALNGAFVGVYNAMAFRLAAEPYHLSTAVAGLVFVVFGIGSFSSTVAGRIASRIGRRPVAPATAVVMAVGILITLAEPLPIIAVGLTVMTIGFFAAHSLLGGWVAARAQLGGGGTGQASATYLLAFYAGSSVFGAMAGTAWTVGGWPQVVVMTLALTAVGGLLALALMRSRPLPAAVTTPVTD</sequence>
<dbReference type="RefSeq" id="WP_168077570.1">
    <property type="nucleotide sequence ID" value="NZ_BAAAQJ010000003.1"/>
</dbReference>
<evidence type="ECO:0000256" key="5">
    <source>
        <dbReference type="ARBA" id="ARBA00022692"/>
    </source>
</evidence>
<dbReference type="SUPFAM" id="SSF103473">
    <property type="entry name" value="MFS general substrate transporter"/>
    <property type="match status" value="1"/>
</dbReference>
<feature type="transmembrane region" description="Helical" evidence="8">
    <location>
        <begin position="90"/>
        <end position="111"/>
    </location>
</feature>
<feature type="transmembrane region" description="Helical" evidence="8">
    <location>
        <begin position="383"/>
        <end position="402"/>
    </location>
</feature>
<dbReference type="GO" id="GO:0005886">
    <property type="term" value="C:plasma membrane"/>
    <property type="evidence" value="ECO:0007669"/>
    <property type="project" value="UniProtKB-SubCell"/>
</dbReference>
<accession>A0A8J3LN35</accession>
<dbReference type="Proteomes" id="UP000653674">
    <property type="component" value="Unassembled WGS sequence"/>
</dbReference>
<dbReference type="InterPro" id="IPR020846">
    <property type="entry name" value="MFS_dom"/>
</dbReference>
<dbReference type="InterPro" id="IPR036259">
    <property type="entry name" value="MFS_trans_sf"/>
</dbReference>
<dbReference type="InterPro" id="IPR011701">
    <property type="entry name" value="MFS"/>
</dbReference>
<name>A0A8J3LN35_9ACTN</name>
<evidence type="ECO:0000259" key="9">
    <source>
        <dbReference type="PROSITE" id="PS50850"/>
    </source>
</evidence>
<evidence type="ECO:0000313" key="11">
    <source>
        <dbReference type="Proteomes" id="UP000653674"/>
    </source>
</evidence>
<keyword evidence="4" id="KW-1003">Cell membrane</keyword>
<evidence type="ECO:0000256" key="2">
    <source>
        <dbReference type="ARBA" id="ARBA00008335"/>
    </source>
</evidence>
<dbReference type="PROSITE" id="PS50850">
    <property type="entry name" value="MFS"/>
    <property type="match status" value="1"/>
</dbReference>
<proteinExistence type="inferred from homology"/>
<feature type="transmembrane region" description="Helical" evidence="8">
    <location>
        <begin position="60"/>
        <end position="78"/>
    </location>
</feature>
<dbReference type="EMBL" id="BONU01000010">
    <property type="protein sequence ID" value="GIG73573.1"/>
    <property type="molecule type" value="Genomic_DNA"/>
</dbReference>
<dbReference type="Pfam" id="PF07690">
    <property type="entry name" value="MFS_1"/>
    <property type="match status" value="1"/>
</dbReference>
<feature type="transmembrane region" description="Helical" evidence="8">
    <location>
        <begin position="293"/>
        <end position="310"/>
    </location>
</feature>
<evidence type="ECO:0000313" key="10">
    <source>
        <dbReference type="EMBL" id="GIG73573.1"/>
    </source>
</evidence>
<feature type="domain" description="Major facilitator superfamily (MFS) profile" evidence="9">
    <location>
        <begin position="20"/>
        <end position="406"/>
    </location>
</feature>
<feature type="transmembrane region" description="Helical" evidence="8">
    <location>
        <begin position="21"/>
        <end position="40"/>
    </location>
</feature>
<comment type="caution">
    <text evidence="10">The sequence shown here is derived from an EMBL/GenBank/DDBJ whole genome shotgun (WGS) entry which is preliminary data.</text>
</comment>
<keyword evidence="5 8" id="KW-0812">Transmembrane</keyword>
<feature type="transmembrane region" description="Helical" evidence="8">
    <location>
        <begin position="179"/>
        <end position="205"/>
    </location>
</feature>
<feature type="transmembrane region" description="Helical" evidence="8">
    <location>
        <begin position="117"/>
        <end position="136"/>
    </location>
</feature>
<feature type="transmembrane region" description="Helical" evidence="8">
    <location>
        <begin position="226"/>
        <end position="245"/>
    </location>
</feature>
<protein>
    <submittedName>
        <fullName evidence="10">Putative transporter</fullName>
    </submittedName>
</protein>
<dbReference type="Gene3D" id="1.20.1250.20">
    <property type="entry name" value="MFS general substrate transporter like domains"/>
    <property type="match status" value="1"/>
</dbReference>
<evidence type="ECO:0000256" key="4">
    <source>
        <dbReference type="ARBA" id="ARBA00022475"/>
    </source>
</evidence>
<comment type="subcellular location">
    <subcellularLocation>
        <location evidence="1">Cell membrane</location>
        <topology evidence="1">Multi-pass membrane protein</topology>
    </subcellularLocation>
</comment>
<evidence type="ECO:0000256" key="3">
    <source>
        <dbReference type="ARBA" id="ARBA00022448"/>
    </source>
</evidence>
<dbReference type="CDD" id="cd17324">
    <property type="entry name" value="MFS_NepI_like"/>
    <property type="match status" value="1"/>
</dbReference>
<feature type="transmembrane region" description="Helical" evidence="8">
    <location>
        <begin position="148"/>
        <end position="167"/>
    </location>
</feature>
<dbReference type="PANTHER" id="PTHR43271">
    <property type="entry name" value="BLL2771 PROTEIN"/>
    <property type="match status" value="1"/>
</dbReference>
<keyword evidence="6 8" id="KW-1133">Transmembrane helix</keyword>
<keyword evidence="3" id="KW-0813">Transport</keyword>
<evidence type="ECO:0000256" key="8">
    <source>
        <dbReference type="SAM" id="Phobius"/>
    </source>
</evidence>
<feature type="transmembrane region" description="Helical" evidence="8">
    <location>
        <begin position="257"/>
        <end position="281"/>
    </location>
</feature>
<comment type="similarity">
    <text evidence="2">Belongs to the major facilitator superfamily.</text>
</comment>
<gene>
    <name evidence="10" type="ORF">Pfl04_19770</name>
</gene>